<evidence type="ECO:0000313" key="2">
    <source>
        <dbReference type="Proteomes" id="UP001203297"/>
    </source>
</evidence>
<sequence>MTKKRGYIETSSRFKIQSDDNFASETCQNSSRLRNLTSWATSMQINSLFGSCLKLQCIGLAIDKISDGIKAFDFSSSETIQVLHSGNELSQYWENSLDRGSLAYCCSGAMGRTGDDTQKRDMKQVRQAAEHLHRILWNTPFDQWLAAFYVPEFNKSFNYLPANHLSNLRLNDLGFKEMVLLVRQEYDKAFDVIEETLLNCGTSHLGGIIITGQPGIGKTCFLFYLLLRRLSSGQPTAFQIRPTYYLLFKNSGVEVHGPEFSTLPDGTLALVNSNEKVEKPCDGFLYASDKGTTFVVQTTPPKANRWKDWEKYHDGFLYVMECFSWDEMHALGIFTWYLCGSPQE</sequence>
<organism evidence="1 2">
    <name type="scientific">Multifurca ochricompacta</name>
    <dbReference type="NCBI Taxonomy" id="376703"/>
    <lineage>
        <taxon>Eukaryota</taxon>
        <taxon>Fungi</taxon>
        <taxon>Dikarya</taxon>
        <taxon>Basidiomycota</taxon>
        <taxon>Agaricomycotina</taxon>
        <taxon>Agaricomycetes</taxon>
        <taxon>Russulales</taxon>
        <taxon>Russulaceae</taxon>
        <taxon>Multifurca</taxon>
    </lineage>
</organism>
<reference evidence="1" key="1">
    <citation type="journal article" date="2022" name="New Phytol.">
        <title>Evolutionary transition to the ectomycorrhizal habit in the genomes of a hyperdiverse lineage of mushroom-forming fungi.</title>
        <authorList>
            <person name="Looney B."/>
            <person name="Miyauchi S."/>
            <person name="Morin E."/>
            <person name="Drula E."/>
            <person name="Courty P.E."/>
            <person name="Kohler A."/>
            <person name="Kuo A."/>
            <person name="LaButti K."/>
            <person name="Pangilinan J."/>
            <person name="Lipzen A."/>
            <person name="Riley R."/>
            <person name="Andreopoulos W."/>
            <person name="He G."/>
            <person name="Johnson J."/>
            <person name="Nolan M."/>
            <person name="Tritt A."/>
            <person name="Barry K.W."/>
            <person name="Grigoriev I.V."/>
            <person name="Nagy L.G."/>
            <person name="Hibbett D."/>
            <person name="Henrissat B."/>
            <person name="Matheny P.B."/>
            <person name="Labbe J."/>
            <person name="Martin F.M."/>
        </authorList>
    </citation>
    <scope>NUCLEOTIDE SEQUENCE</scope>
    <source>
        <strain evidence="1">BPL690</strain>
    </source>
</reference>
<dbReference type="PANTHER" id="PTHR33129">
    <property type="entry name" value="PROTEIN KINASE DOMAIN-CONTAINING PROTEIN-RELATED"/>
    <property type="match status" value="1"/>
</dbReference>
<dbReference type="Proteomes" id="UP001203297">
    <property type="component" value="Unassembled WGS sequence"/>
</dbReference>
<name>A0AAD4LZU3_9AGAM</name>
<gene>
    <name evidence="1" type="ORF">B0F90DRAFT_1109562</name>
</gene>
<protein>
    <submittedName>
        <fullName evidence="1">Uncharacterized protein</fullName>
    </submittedName>
</protein>
<dbReference type="AlphaFoldDB" id="A0AAD4LZU3"/>
<proteinExistence type="predicted"/>
<dbReference type="EMBL" id="WTXG01000050">
    <property type="protein sequence ID" value="KAI0296293.1"/>
    <property type="molecule type" value="Genomic_DNA"/>
</dbReference>
<keyword evidence="2" id="KW-1185">Reference proteome</keyword>
<evidence type="ECO:0000313" key="1">
    <source>
        <dbReference type="EMBL" id="KAI0296293.1"/>
    </source>
</evidence>
<accession>A0AAD4LZU3</accession>
<comment type="caution">
    <text evidence="1">The sequence shown here is derived from an EMBL/GenBank/DDBJ whole genome shotgun (WGS) entry which is preliminary data.</text>
</comment>
<dbReference type="InterPro" id="IPR052980">
    <property type="entry name" value="Crinkler_effector"/>
</dbReference>